<comment type="caution">
    <text evidence="1">The sequence shown here is derived from an EMBL/GenBank/DDBJ whole genome shotgun (WGS) entry which is preliminary data.</text>
</comment>
<dbReference type="Proteomes" id="UP000070513">
    <property type="component" value="Unassembled WGS sequence"/>
</dbReference>
<sequence length="65" mass="7572">MILHNIYHADNADHADFLTTDFHRSFCRKLIITTAIKTDIGKWSVKKINPVNVKKILLSEARHRD</sequence>
<proteinExistence type="predicted"/>
<evidence type="ECO:0000313" key="2">
    <source>
        <dbReference type="Proteomes" id="UP000070513"/>
    </source>
</evidence>
<reference evidence="2" key="1">
    <citation type="submission" date="2015-12" db="EMBL/GenBank/DDBJ databases">
        <title>Genome sequence of a biocontrol rhizobacterium Chryseobacterium kwangjuense strain KJ1R5 isolated from pepper (Capsicum annuum L.).</title>
        <authorList>
            <person name="Jeong J.-J."/>
            <person name="Park H."/>
            <person name="Mannaa M."/>
            <person name="Sang M.K."/>
            <person name="Choi I.-G."/>
            <person name="Kim K.D."/>
        </authorList>
    </citation>
    <scope>NUCLEOTIDE SEQUENCE [LARGE SCALE GENOMIC DNA]</scope>
    <source>
        <strain evidence="2">KJ1R5</strain>
    </source>
</reference>
<organism evidence="1 2">
    <name type="scientific">Chryseobacterium kwangjuense</name>
    <dbReference type="NCBI Taxonomy" id="267125"/>
    <lineage>
        <taxon>Bacteria</taxon>
        <taxon>Pseudomonadati</taxon>
        <taxon>Bacteroidota</taxon>
        <taxon>Flavobacteriia</taxon>
        <taxon>Flavobacteriales</taxon>
        <taxon>Weeksellaceae</taxon>
        <taxon>Chryseobacterium group</taxon>
        <taxon>Chryseobacterium</taxon>
    </lineage>
</organism>
<dbReference type="AlphaFoldDB" id="A0A135W964"/>
<reference evidence="1 2" key="2">
    <citation type="journal article" date="2016" name="Genome Announc.">
        <title>Draft Genome Sequence of a Biocontrol Rhizobacterium, Chryseobacterium kwangjuense Strain KJ1R5, Isolated from Pepper (Capsicum annuum).</title>
        <authorList>
            <person name="Jeong J.J."/>
            <person name="Park H."/>
            <person name="Park B.H."/>
            <person name="Mannaa M."/>
            <person name="Sang M.K."/>
            <person name="Choi I.G."/>
            <person name="Kim K.D."/>
        </authorList>
    </citation>
    <scope>NUCLEOTIDE SEQUENCE [LARGE SCALE GENOMIC DNA]</scope>
    <source>
        <strain evidence="1 2">KJ1R5</strain>
    </source>
</reference>
<protein>
    <submittedName>
        <fullName evidence="1">Uncharacterized protein</fullName>
    </submittedName>
</protein>
<evidence type="ECO:0000313" key="1">
    <source>
        <dbReference type="EMBL" id="KXH81426.1"/>
    </source>
</evidence>
<accession>A0A135W964</accession>
<gene>
    <name evidence="1" type="ORF">AU378_17135</name>
</gene>
<dbReference type="EMBL" id="LPUR01000016">
    <property type="protein sequence ID" value="KXH81426.1"/>
    <property type="molecule type" value="Genomic_DNA"/>
</dbReference>
<name>A0A135W964_9FLAO</name>